<accession>A0A833QPI5</accession>
<sequence length="148" mass="16684">MKSWDDYLQQRCNPWNRTHSRTLPTPLDLDPTPHLYFFVSLFCEPSSPPFVAEIVVVRHGETSWNASRILQGHLDPELNEIGRQQAAAVANCLSKEPKFNAIYSSDIKRAAETAQIIANQCDLKEVILDQGLRERHLGDLQGSTLVDA</sequence>
<evidence type="ECO:0000256" key="2">
    <source>
        <dbReference type="PIRSR" id="PIRSR613078-1"/>
    </source>
</evidence>
<gene>
    <name evidence="4" type="ORF">FCM35_KLT08288</name>
</gene>
<dbReference type="InterPro" id="IPR013078">
    <property type="entry name" value="His_Pase_superF_clade-1"/>
</dbReference>
<feature type="binding site" evidence="3">
    <location>
        <begin position="58"/>
        <end position="65"/>
    </location>
    <ligand>
        <name>substrate</name>
    </ligand>
</feature>
<dbReference type="OrthoDB" id="354304at2759"/>
<evidence type="ECO:0000256" key="3">
    <source>
        <dbReference type="PIRSR" id="PIRSR613078-2"/>
    </source>
</evidence>
<feature type="binding site" evidence="3">
    <location>
        <position position="109"/>
    </location>
    <ligand>
        <name>substrate</name>
    </ligand>
</feature>
<evidence type="ECO:0000313" key="5">
    <source>
        <dbReference type="Proteomes" id="UP000623129"/>
    </source>
</evidence>
<dbReference type="FunFam" id="3.40.50.1240:FF:000137">
    <property type="match status" value="1"/>
</dbReference>
<organism evidence="4 5">
    <name type="scientific">Carex littledalei</name>
    <dbReference type="NCBI Taxonomy" id="544730"/>
    <lineage>
        <taxon>Eukaryota</taxon>
        <taxon>Viridiplantae</taxon>
        <taxon>Streptophyta</taxon>
        <taxon>Embryophyta</taxon>
        <taxon>Tracheophyta</taxon>
        <taxon>Spermatophyta</taxon>
        <taxon>Magnoliopsida</taxon>
        <taxon>Liliopsida</taxon>
        <taxon>Poales</taxon>
        <taxon>Cyperaceae</taxon>
        <taxon>Cyperoideae</taxon>
        <taxon>Cariceae</taxon>
        <taxon>Carex</taxon>
        <taxon>Carex subgen. Euthyceras</taxon>
    </lineage>
</organism>
<dbReference type="PROSITE" id="PS00175">
    <property type="entry name" value="PG_MUTASE"/>
    <property type="match status" value="1"/>
</dbReference>
<dbReference type="Gene3D" id="3.40.50.1240">
    <property type="entry name" value="Phosphoglycerate mutase-like"/>
    <property type="match status" value="1"/>
</dbReference>
<reference evidence="4" key="1">
    <citation type="submission" date="2020-01" db="EMBL/GenBank/DDBJ databases">
        <title>Genome sequence of Kobresia littledalei, the first chromosome-level genome in the family Cyperaceae.</title>
        <authorList>
            <person name="Qu G."/>
        </authorList>
    </citation>
    <scope>NUCLEOTIDE SEQUENCE</scope>
    <source>
        <strain evidence="4">C.B.Clarke</strain>
        <tissue evidence="4">Leaf</tissue>
    </source>
</reference>
<comment type="caution">
    <text evidence="4">The sequence shown here is derived from an EMBL/GenBank/DDBJ whole genome shotgun (WGS) entry which is preliminary data.</text>
</comment>
<evidence type="ECO:0000313" key="4">
    <source>
        <dbReference type="EMBL" id="KAF3326658.1"/>
    </source>
</evidence>
<dbReference type="PANTHER" id="PTHR46517:SF1">
    <property type="entry name" value="FRUCTOSE-2,6-BISPHOSPHATASE TIGAR"/>
    <property type="match status" value="1"/>
</dbReference>
<name>A0A833QPI5_9POAL</name>
<dbReference type="AlphaFoldDB" id="A0A833QPI5"/>
<dbReference type="GO" id="GO:0005829">
    <property type="term" value="C:cytosol"/>
    <property type="evidence" value="ECO:0007669"/>
    <property type="project" value="TreeGrafter"/>
</dbReference>
<protein>
    <submittedName>
        <fullName evidence="4">Metal-independent phosphoserine phosphatase</fullName>
    </submittedName>
</protein>
<feature type="active site" description="Tele-phosphohistidine intermediate" evidence="2">
    <location>
        <position position="59"/>
    </location>
</feature>
<dbReference type="SMART" id="SM00855">
    <property type="entry name" value="PGAM"/>
    <property type="match status" value="1"/>
</dbReference>
<dbReference type="GO" id="GO:0043456">
    <property type="term" value="P:regulation of pentose-phosphate shunt"/>
    <property type="evidence" value="ECO:0007669"/>
    <property type="project" value="TreeGrafter"/>
</dbReference>
<dbReference type="GO" id="GO:0045820">
    <property type="term" value="P:negative regulation of glycolytic process"/>
    <property type="evidence" value="ECO:0007669"/>
    <property type="project" value="TreeGrafter"/>
</dbReference>
<keyword evidence="5" id="KW-1185">Reference proteome</keyword>
<dbReference type="CDD" id="cd07067">
    <property type="entry name" value="HP_PGM_like"/>
    <property type="match status" value="1"/>
</dbReference>
<feature type="active site" description="Proton donor/acceptor" evidence="2">
    <location>
        <position position="134"/>
    </location>
</feature>
<proteinExistence type="predicted"/>
<dbReference type="SUPFAM" id="SSF53254">
    <property type="entry name" value="Phosphoglycerate mutase-like"/>
    <property type="match status" value="1"/>
</dbReference>
<dbReference type="InterPro" id="IPR051695">
    <property type="entry name" value="Phosphoglycerate_Mutase"/>
</dbReference>
<dbReference type="EMBL" id="SWLB01000018">
    <property type="protein sequence ID" value="KAF3326658.1"/>
    <property type="molecule type" value="Genomic_DNA"/>
</dbReference>
<dbReference type="Proteomes" id="UP000623129">
    <property type="component" value="Unassembled WGS sequence"/>
</dbReference>
<keyword evidence="1" id="KW-0378">Hydrolase</keyword>
<dbReference type="InterPro" id="IPR029033">
    <property type="entry name" value="His_PPase_superfam"/>
</dbReference>
<evidence type="ECO:0000256" key="1">
    <source>
        <dbReference type="ARBA" id="ARBA00022801"/>
    </source>
</evidence>
<dbReference type="PANTHER" id="PTHR46517">
    <property type="entry name" value="FRUCTOSE-2,6-BISPHOSPHATASE TIGAR"/>
    <property type="match status" value="1"/>
</dbReference>
<dbReference type="Pfam" id="PF00300">
    <property type="entry name" value="His_Phos_1"/>
    <property type="match status" value="1"/>
</dbReference>
<dbReference type="InterPro" id="IPR001345">
    <property type="entry name" value="PG/BPGM_mutase_AS"/>
</dbReference>
<dbReference type="GO" id="GO:0004331">
    <property type="term" value="F:fructose-2,6-bisphosphate 2-phosphatase activity"/>
    <property type="evidence" value="ECO:0007669"/>
    <property type="project" value="TreeGrafter"/>
</dbReference>